<organism evidence="1 2">
    <name type="scientific">Leucogyrophana mollusca</name>
    <dbReference type="NCBI Taxonomy" id="85980"/>
    <lineage>
        <taxon>Eukaryota</taxon>
        <taxon>Fungi</taxon>
        <taxon>Dikarya</taxon>
        <taxon>Basidiomycota</taxon>
        <taxon>Agaricomycotina</taxon>
        <taxon>Agaricomycetes</taxon>
        <taxon>Agaricomycetidae</taxon>
        <taxon>Boletales</taxon>
        <taxon>Boletales incertae sedis</taxon>
        <taxon>Leucogyrophana</taxon>
    </lineage>
</organism>
<evidence type="ECO:0000313" key="1">
    <source>
        <dbReference type="EMBL" id="KAH7917441.1"/>
    </source>
</evidence>
<reference evidence="1" key="1">
    <citation type="journal article" date="2021" name="New Phytol.">
        <title>Evolutionary innovations through gain and loss of genes in the ectomycorrhizal Boletales.</title>
        <authorList>
            <person name="Wu G."/>
            <person name="Miyauchi S."/>
            <person name="Morin E."/>
            <person name="Kuo A."/>
            <person name="Drula E."/>
            <person name="Varga T."/>
            <person name="Kohler A."/>
            <person name="Feng B."/>
            <person name="Cao Y."/>
            <person name="Lipzen A."/>
            <person name="Daum C."/>
            <person name="Hundley H."/>
            <person name="Pangilinan J."/>
            <person name="Johnson J."/>
            <person name="Barry K."/>
            <person name="LaButti K."/>
            <person name="Ng V."/>
            <person name="Ahrendt S."/>
            <person name="Min B."/>
            <person name="Choi I.G."/>
            <person name="Park H."/>
            <person name="Plett J.M."/>
            <person name="Magnuson J."/>
            <person name="Spatafora J.W."/>
            <person name="Nagy L.G."/>
            <person name="Henrissat B."/>
            <person name="Grigoriev I.V."/>
            <person name="Yang Z.L."/>
            <person name="Xu J."/>
            <person name="Martin F.M."/>
        </authorList>
    </citation>
    <scope>NUCLEOTIDE SEQUENCE</scope>
    <source>
        <strain evidence="1">KUC20120723A-06</strain>
    </source>
</reference>
<proteinExistence type="predicted"/>
<evidence type="ECO:0000313" key="2">
    <source>
        <dbReference type="Proteomes" id="UP000790709"/>
    </source>
</evidence>
<sequence length="162" mass="18164">MTPERRNDSELMGFDNPLIYASSPTRNIILINQPDITERGCLPGPPNVSFNYIGRWGWLGVVYKAHRTSAPIIWAAEAEPPRLPGHNNVKKHSPFLVAHKVIGVSQGESNVGADYIVCWRCESRPGFQGFRVTTTSQRTHRFRRVARPSRLPGHNNPKKGSP</sequence>
<comment type="caution">
    <text evidence="1">The sequence shown here is derived from an EMBL/GenBank/DDBJ whole genome shotgun (WGS) entry which is preliminary data.</text>
</comment>
<gene>
    <name evidence="1" type="ORF">BV22DRAFT_1052429</name>
</gene>
<keyword evidence="2" id="KW-1185">Reference proteome</keyword>
<name>A0ACB8AVM4_9AGAM</name>
<accession>A0ACB8AVM4</accession>
<protein>
    <submittedName>
        <fullName evidence="1">Uncharacterized protein</fullName>
    </submittedName>
</protein>
<dbReference type="Proteomes" id="UP000790709">
    <property type="component" value="Unassembled WGS sequence"/>
</dbReference>
<dbReference type="EMBL" id="MU267062">
    <property type="protein sequence ID" value="KAH7917441.1"/>
    <property type="molecule type" value="Genomic_DNA"/>
</dbReference>